<evidence type="ECO:0000256" key="1">
    <source>
        <dbReference type="ARBA" id="ARBA00001946"/>
    </source>
</evidence>
<reference evidence="15 16" key="1">
    <citation type="journal article" date="2013" name="Curr. Biol.">
        <title>Shared signatures of parasitism and phylogenomics unite Cryptomycota and microsporidia.</title>
        <authorList>
            <person name="James T.Y."/>
            <person name="Pelin A."/>
            <person name="Bonen L."/>
            <person name="Ahrendt S."/>
            <person name="Sain D."/>
            <person name="Corradi N."/>
            <person name="Stajich J.E."/>
        </authorList>
    </citation>
    <scope>NUCLEOTIDE SEQUENCE [LARGE SCALE GENOMIC DNA]</scope>
    <source>
        <strain evidence="15 16">CSF55</strain>
    </source>
</reference>
<name>A0A075AX81_ROZAC</name>
<evidence type="ECO:0000256" key="6">
    <source>
        <dbReference type="ARBA" id="ARBA00022763"/>
    </source>
</evidence>
<organism evidence="15 16">
    <name type="scientific">Rozella allomycis (strain CSF55)</name>
    <dbReference type="NCBI Taxonomy" id="988480"/>
    <lineage>
        <taxon>Eukaryota</taxon>
        <taxon>Fungi</taxon>
        <taxon>Fungi incertae sedis</taxon>
        <taxon>Cryptomycota</taxon>
        <taxon>Cryptomycota incertae sedis</taxon>
        <taxon>Rozella</taxon>
    </lineage>
</organism>
<dbReference type="InterPro" id="IPR008918">
    <property type="entry name" value="HhH2"/>
</dbReference>
<keyword evidence="12" id="KW-0539">Nucleus</keyword>
<keyword evidence="10" id="KW-0238">DNA-binding</keyword>
<keyword evidence="11" id="KW-0234">DNA repair</keyword>
<dbReference type="STRING" id="988480.A0A075AX81"/>
<sequence>MGINGLLAHLKPHLKTVTLRDLKNKVIGIDGYDWLYKGAYVDPVKIGKGIPTSVHVDYCMRKIDLLFQNNILPLFVFDGGALPMKKITDDRRKEQLKKLGLNDNMSKSEMFKEYAKCLSINHFHAHDLIKVLRVHKIPFIVAPYEADAQLSYLNKNGLVDAILYKFNNEYAQSLDCDEILKSLNLSPTQLLTSCVLSGCDYLESLHGIGLSKAMKLVRKAESESVDEILNLLERTRLIPTEYRTKIFEAIFTFRHQRIFCPKLNRLSYLNPINRAELTDKLNYVIGP</sequence>
<dbReference type="SUPFAM" id="SSF47807">
    <property type="entry name" value="5' to 3' exonuclease, C-terminal subdomain"/>
    <property type="match status" value="1"/>
</dbReference>
<dbReference type="InterPro" id="IPR044752">
    <property type="entry name" value="PIN-like_EXO1"/>
</dbReference>
<dbReference type="GO" id="GO:0017108">
    <property type="term" value="F:5'-flap endonuclease activity"/>
    <property type="evidence" value="ECO:0007669"/>
    <property type="project" value="TreeGrafter"/>
</dbReference>
<dbReference type="GO" id="GO:0046872">
    <property type="term" value="F:metal ion binding"/>
    <property type="evidence" value="ECO:0007669"/>
    <property type="project" value="UniProtKB-KW"/>
</dbReference>
<evidence type="ECO:0000313" key="16">
    <source>
        <dbReference type="Proteomes" id="UP000030755"/>
    </source>
</evidence>
<dbReference type="AlphaFoldDB" id="A0A075AX81"/>
<comment type="cofactor">
    <cofactor evidence="1">
        <name>Mg(2+)</name>
        <dbReference type="ChEBI" id="CHEBI:18420"/>
    </cofactor>
</comment>
<dbReference type="GO" id="GO:0003677">
    <property type="term" value="F:DNA binding"/>
    <property type="evidence" value="ECO:0007669"/>
    <property type="project" value="UniProtKB-KW"/>
</dbReference>
<feature type="domain" description="XPG N-terminal" evidence="14">
    <location>
        <begin position="1"/>
        <end position="99"/>
    </location>
</feature>
<comment type="subcellular location">
    <subcellularLocation>
        <location evidence="2">Nucleus</location>
    </subcellularLocation>
</comment>
<dbReference type="Pfam" id="PF00867">
    <property type="entry name" value="XPG_I"/>
    <property type="match status" value="1"/>
</dbReference>
<dbReference type="GO" id="GO:0006281">
    <property type="term" value="P:DNA repair"/>
    <property type="evidence" value="ECO:0007669"/>
    <property type="project" value="UniProtKB-KW"/>
</dbReference>
<dbReference type="FunFam" id="3.40.50.1010:FF:000111">
    <property type="entry name" value="Exonuclease 1"/>
    <property type="match status" value="1"/>
</dbReference>
<evidence type="ECO:0000256" key="11">
    <source>
        <dbReference type="ARBA" id="ARBA00023204"/>
    </source>
</evidence>
<dbReference type="InterPro" id="IPR029060">
    <property type="entry name" value="PIN-like_dom_sf"/>
</dbReference>
<dbReference type="Gene3D" id="3.40.50.1010">
    <property type="entry name" value="5'-nuclease"/>
    <property type="match status" value="1"/>
</dbReference>
<dbReference type="HOGENOM" id="CLU_008978_3_0_1"/>
<dbReference type="PANTHER" id="PTHR11081:SF9">
    <property type="entry name" value="FLAP ENDONUCLEASE 1"/>
    <property type="match status" value="1"/>
</dbReference>
<dbReference type="Pfam" id="PF00752">
    <property type="entry name" value="XPG_N"/>
    <property type="match status" value="1"/>
</dbReference>
<dbReference type="PRINTS" id="PR00853">
    <property type="entry name" value="XPGRADSUPER"/>
</dbReference>
<dbReference type="InterPro" id="IPR006085">
    <property type="entry name" value="XPG_DNA_repair_N"/>
</dbReference>
<keyword evidence="4" id="KW-0479">Metal-binding</keyword>
<evidence type="ECO:0000256" key="12">
    <source>
        <dbReference type="ARBA" id="ARBA00023242"/>
    </source>
</evidence>
<keyword evidence="7" id="KW-0378">Hydrolase</keyword>
<keyword evidence="3" id="KW-0540">Nuclease</keyword>
<dbReference type="SMART" id="SM00485">
    <property type="entry name" value="XPGN"/>
    <property type="match status" value="1"/>
</dbReference>
<evidence type="ECO:0000256" key="4">
    <source>
        <dbReference type="ARBA" id="ARBA00022723"/>
    </source>
</evidence>
<keyword evidence="9" id="KW-0460">Magnesium</keyword>
<proteinExistence type="predicted"/>
<dbReference type="InterPro" id="IPR006086">
    <property type="entry name" value="XPG-I_dom"/>
</dbReference>
<evidence type="ECO:0000256" key="8">
    <source>
        <dbReference type="ARBA" id="ARBA00022839"/>
    </source>
</evidence>
<keyword evidence="6" id="KW-0227">DNA damage</keyword>
<dbReference type="GO" id="GO:0004527">
    <property type="term" value="F:exonuclease activity"/>
    <property type="evidence" value="ECO:0007669"/>
    <property type="project" value="UniProtKB-KW"/>
</dbReference>
<evidence type="ECO:0000313" key="15">
    <source>
        <dbReference type="EMBL" id="EPZ34867.1"/>
    </source>
</evidence>
<keyword evidence="5" id="KW-0255">Endonuclease</keyword>
<dbReference type="Gene3D" id="1.10.150.20">
    <property type="entry name" value="5' to 3' exonuclease, C-terminal subdomain"/>
    <property type="match status" value="1"/>
</dbReference>
<dbReference type="Proteomes" id="UP000030755">
    <property type="component" value="Unassembled WGS sequence"/>
</dbReference>
<keyword evidence="8" id="KW-0269">Exonuclease</keyword>
<dbReference type="CDD" id="cd09857">
    <property type="entry name" value="PIN_EXO1"/>
    <property type="match status" value="1"/>
</dbReference>
<dbReference type="OrthoDB" id="26491at2759"/>
<evidence type="ECO:0000256" key="10">
    <source>
        <dbReference type="ARBA" id="ARBA00023125"/>
    </source>
</evidence>
<keyword evidence="16" id="KW-1185">Reference proteome</keyword>
<protein>
    <submittedName>
        <fullName evidence="15">XPG domain-containing protein</fullName>
    </submittedName>
</protein>
<dbReference type="InterPro" id="IPR006084">
    <property type="entry name" value="XPG/Rad2"/>
</dbReference>
<dbReference type="SMART" id="SM00484">
    <property type="entry name" value="XPGI"/>
    <property type="match status" value="1"/>
</dbReference>
<evidence type="ECO:0000256" key="5">
    <source>
        <dbReference type="ARBA" id="ARBA00022759"/>
    </source>
</evidence>
<dbReference type="EMBL" id="KE560904">
    <property type="protein sequence ID" value="EPZ34867.1"/>
    <property type="molecule type" value="Genomic_DNA"/>
</dbReference>
<evidence type="ECO:0000256" key="9">
    <source>
        <dbReference type="ARBA" id="ARBA00022842"/>
    </source>
</evidence>
<gene>
    <name evidence="15" type="ORF">O9G_001998</name>
</gene>
<dbReference type="InterPro" id="IPR036279">
    <property type="entry name" value="5-3_exonuclease_C_sf"/>
</dbReference>
<evidence type="ECO:0000256" key="3">
    <source>
        <dbReference type="ARBA" id="ARBA00022722"/>
    </source>
</evidence>
<evidence type="ECO:0000259" key="13">
    <source>
        <dbReference type="SMART" id="SM00484"/>
    </source>
</evidence>
<dbReference type="GO" id="GO:0005634">
    <property type="term" value="C:nucleus"/>
    <property type="evidence" value="ECO:0007669"/>
    <property type="project" value="UniProtKB-SubCell"/>
</dbReference>
<evidence type="ECO:0000259" key="14">
    <source>
        <dbReference type="SMART" id="SM00485"/>
    </source>
</evidence>
<dbReference type="PANTHER" id="PTHR11081">
    <property type="entry name" value="FLAP ENDONUCLEASE FAMILY MEMBER"/>
    <property type="match status" value="1"/>
</dbReference>
<dbReference type="OMA" id="DCITTED"/>
<dbReference type="SMART" id="SM00279">
    <property type="entry name" value="HhH2"/>
    <property type="match status" value="1"/>
</dbReference>
<evidence type="ECO:0000256" key="7">
    <source>
        <dbReference type="ARBA" id="ARBA00022801"/>
    </source>
</evidence>
<accession>A0A075AX81</accession>
<dbReference type="SUPFAM" id="SSF88723">
    <property type="entry name" value="PIN domain-like"/>
    <property type="match status" value="1"/>
</dbReference>
<feature type="domain" description="XPG-I" evidence="13">
    <location>
        <begin position="133"/>
        <end position="185"/>
    </location>
</feature>
<evidence type="ECO:0000256" key="2">
    <source>
        <dbReference type="ARBA" id="ARBA00004123"/>
    </source>
</evidence>